<sequence length="393" mass="41487">MNNKRTLLKLAAAITVMGAAGLPAHAQAQEVVKIGLILPMTGPFASTGRQIQAAARLYMAQNGSTVAGKKIELIVRDDASVADTTKRMAQELVVNDKVNVLAGFGLTPLALSTAPIATQAKVPMVVMAAATAMITEQSPYIVRTGFTLPQATLGIAQWAPKNGIKKVVTLVSDYGPGIDAQDSFKKVFTAGGGTIAEEIRVPVRNPDFAPFLQRVRDAKPDAVFVFVPSGVGAAFMKQFAERGLDKAGIKLIGTGDVTDDDLLNDMGNAAMGVVTSMNYTAALNTPANKAYVDAFGKANNGLRPNFHSVGGYDGMHVIYAALAATKGDAKGDALLAAMKNLKWDSPRGPVMLDGATREIVQNIYISKVERVNGALYNVPFDKIEAVKDPAKIK</sequence>
<feature type="domain" description="Leucine-binding protein" evidence="6">
    <location>
        <begin position="32"/>
        <end position="369"/>
    </location>
</feature>
<dbReference type="Proteomes" id="UP000542125">
    <property type="component" value="Unassembled WGS sequence"/>
</dbReference>
<dbReference type="PANTHER" id="PTHR30483">
    <property type="entry name" value="LEUCINE-SPECIFIC-BINDING PROTEIN"/>
    <property type="match status" value="1"/>
</dbReference>
<dbReference type="InterPro" id="IPR028082">
    <property type="entry name" value="Peripla_BP_I"/>
</dbReference>
<reference evidence="7 8" key="1">
    <citation type="submission" date="2020-07" db="EMBL/GenBank/DDBJ databases">
        <title>Genomic Encyclopedia of Type Strains, Phase IV (KMG-V): Genome sequencing to study the core and pangenomes of soil and plant-associated prokaryotes.</title>
        <authorList>
            <person name="Whitman W."/>
        </authorList>
    </citation>
    <scope>NUCLEOTIDE SEQUENCE [LARGE SCALE GENOMIC DNA]</scope>
    <source>
        <strain evidence="7 8">SAS40</strain>
    </source>
</reference>
<evidence type="ECO:0000256" key="2">
    <source>
        <dbReference type="ARBA" id="ARBA00022448"/>
    </source>
</evidence>
<gene>
    <name evidence="7" type="ORF">FHW18_000289</name>
</gene>
<dbReference type="PANTHER" id="PTHR30483:SF6">
    <property type="entry name" value="PERIPLASMIC BINDING PROTEIN OF ABC TRANSPORTER FOR NATURAL AMINO ACIDS"/>
    <property type="match status" value="1"/>
</dbReference>
<evidence type="ECO:0000256" key="3">
    <source>
        <dbReference type="ARBA" id="ARBA00022729"/>
    </source>
</evidence>
<feature type="signal peptide" evidence="5">
    <location>
        <begin position="1"/>
        <end position="28"/>
    </location>
</feature>
<keyword evidence="8" id="KW-1185">Reference proteome</keyword>
<keyword evidence="3 5" id="KW-0732">Signal</keyword>
<evidence type="ECO:0000256" key="4">
    <source>
        <dbReference type="ARBA" id="ARBA00022970"/>
    </source>
</evidence>
<dbReference type="GO" id="GO:0006865">
    <property type="term" value="P:amino acid transport"/>
    <property type="evidence" value="ECO:0007669"/>
    <property type="project" value="UniProtKB-KW"/>
</dbReference>
<evidence type="ECO:0000313" key="8">
    <source>
        <dbReference type="Proteomes" id="UP000542125"/>
    </source>
</evidence>
<dbReference type="InterPro" id="IPR000709">
    <property type="entry name" value="Leu_Ile_Val-bd"/>
</dbReference>
<keyword evidence="2" id="KW-0813">Transport</keyword>
<dbReference type="Pfam" id="PF13458">
    <property type="entry name" value="Peripla_BP_6"/>
    <property type="match status" value="1"/>
</dbReference>
<dbReference type="InterPro" id="IPR006311">
    <property type="entry name" value="TAT_signal"/>
</dbReference>
<protein>
    <submittedName>
        <fullName evidence="7">Branched-chain amino acid transport system substrate-binding protein</fullName>
    </submittedName>
</protein>
<dbReference type="InterPro" id="IPR028081">
    <property type="entry name" value="Leu-bd"/>
</dbReference>
<evidence type="ECO:0000256" key="5">
    <source>
        <dbReference type="SAM" id="SignalP"/>
    </source>
</evidence>
<dbReference type="InterPro" id="IPR051010">
    <property type="entry name" value="BCAA_transport"/>
</dbReference>
<evidence type="ECO:0000256" key="1">
    <source>
        <dbReference type="ARBA" id="ARBA00010062"/>
    </source>
</evidence>
<comment type="caution">
    <text evidence="7">The sequence shown here is derived from an EMBL/GenBank/DDBJ whole genome shotgun (WGS) entry which is preliminary data.</text>
</comment>
<organism evidence="7 8">
    <name type="scientific">Pigmentiphaga litoralis</name>
    <dbReference type="NCBI Taxonomy" id="516702"/>
    <lineage>
        <taxon>Bacteria</taxon>
        <taxon>Pseudomonadati</taxon>
        <taxon>Pseudomonadota</taxon>
        <taxon>Betaproteobacteria</taxon>
        <taxon>Burkholderiales</taxon>
        <taxon>Alcaligenaceae</taxon>
        <taxon>Pigmentiphaga</taxon>
    </lineage>
</organism>
<dbReference type="AlphaFoldDB" id="A0A7Y9IQB3"/>
<comment type="similarity">
    <text evidence="1">Belongs to the leucine-binding protein family.</text>
</comment>
<dbReference type="Gene3D" id="3.40.50.2300">
    <property type="match status" value="2"/>
</dbReference>
<evidence type="ECO:0000259" key="6">
    <source>
        <dbReference type="Pfam" id="PF13458"/>
    </source>
</evidence>
<accession>A0A7Y9IQB3</accession>
<dbReference type="EMBL" id="JACBYR010000001">
    <property type="protein sequence ID" value="NYE81018.1"/>
    <property type="molecule type" value="Genomic_DNA"/>
</dbReference>
<dbReference type="PRINTS" id="PR00337">
    <property type="entry name" value="LEUILEVALBP"/>
</dbReference>
<feature type="chain" id="PRO_5030787991" evidence="5">
    <location>
        <begin position="29"/>
        <end position="393"/>
    </location>
</feature>
<dbReference type="SUPFAM" id="SSF53822">
    <property type="entry name" value="Periplasmic binding protein-like I"/>
    <property type="match status" value="1"/>
</dbReference>
<dbReference type="PROSITE" id="PS51318">
    <property type="entry name" value="TAT"/>
    <property type="match status" value="1"/>
</dbReference>
<keyword evidence="4" id="KW-0029">Amino-acid transport</keyword>
<evidence type="ECO:0000313" key="7">
    <source>
        <dbReference type="EMBL" id="NYE81018.1"/>
    </source>
</evidence>
<name>A0A7Y9IQB3_9BURK</name>
<proteinExistence type="inferred from homology"/>
<dbReference type="RefSeq" id="WP_179582633.1">
    <property type="nucleotide sequence ID" value="NZ_JACBYR010000001.1"/>
</dbReference>
<dbReference type="CDD" id="cd20013">
    <property type="entry name" value="PBP1_RPA0985_benzoate-like"/>
    <property type="match status" value="1"/>
</dbReference>